<organism evidence="1 2">
    <name type="scientific">Coniochaeta hoffmannii</name>
    <dbReference type="NCBI Taxonomy" id="91930"/>
    <lineage>
        <taxon>Eukaryota</taxon>
        <taxon>Fungi</taxon>
        <taxon>Dikarya</taxon>
        <taxon>Ascomycota</taxon>
        <taxon>Pezizomycotina</taxon>
        <taxon>Sordariomycetes</taxon>
        <taxon>Sordariomycetidae</taxon>
        <taxon>Coniochaetales</taxon>
        <taxon>Coniochaetaceae</taxon>
        <taxon>Coniochaeta</taxon>
    </lineage>
</organism>
<dbReference type="Pfam" id="PF14441">
    <property type="entry name" value="OTT_1508_deam"/>
    <property type="match status" value="1"/>
</dbReference>
<proteinExistence type="predicted"/>
<accession>A0AA38RD83</accession>
<evidence type="ECO:0000313" key="1">
    <source>
        <dbReference type="EMBL" id="KAJ9143181.1"/>
    </source>
</evidence>
<reference evidence="1" key="1">
    <citation type="submission" date="2022-07" db="EMBL/GenBank/DDBJ databases">
        <title>Fungi with potential for degradation of polypropylene.</title>
        <authorList>
            <person name="Gostincar C."/>
        </authorList>
    </citation>
    <scope>NUCLEOTIDE SEQUENCE</scope>
    <source>
        <strain evidence="1">EXF-13287</strain>
    </source>
</reference>
<dbReference type="InterPro" id="IPR027796">
    <property type="entry name" value="OTT_1508_deam-like"/>
</dbReference>
<dbReference type="Proteomes" id="UP001174691">
    <property type="component" value="Unassembled WGS sequence"/>
</dbReference>
<dbReference type="EMBL" id="JANBVN010000115">
    <property type="protein sequence ID" value="KAJ9143181.1"/>
    <property type="molecule type" value="Genomic_DNA"/>
</dbReference>
<protein>
    <submittedName>
        <fullName evidence="1">Uncharacterized protein</fullName>
    </submittedName>
</protein>
<sequence>MVPSSASAPQVLNKKVMTTKDIIHKTTSDEAKLQELYAAAERIESLQSFKLDAEIKNDWSKKPKDGIHVHAEVNLLLYLEQTEGGTEDSRFFQGIKFIGTSKPPCKLCSYFFQDYSTDVEVRASHGNLYGTWLMPDINSNQHSSRGGTETLKVARKIRDRLREDLLRSLKGGQVSGRPHDSSNYTFHAGRWEDAQSRTEAISVTYDSDAEANRDDRTLSHMRQRLNNPLVTRYLEAQVSLSNQLRGADPPGRPFEHREPRTAYVTAEAQARSAISISCPTTADVDTDDDDGGGVLLFHGRVDLRATVRRS</sequence>
<keyword evidence="2" id="KW-1185">Reference proteome</keyword>
<dbReference type="AlphaFoldDB" id="A0AA38RD83"/>
<evidence type="ECO:0000313" key="2">
    <source>
        <dbReference type="Proteomes" id="UP001174691"/>
    </source>
</evidence>
<gene>
    <name evidence="1" type="ORF">NKR19_g6963</name>
</gene>
<dbReference type="PANTHER" id="PTHR42037:SF1">
    <property type="match status" value="1"/>
</dbReference>
<dbReference type="PANTHER" id="PTHR42037">
    <property type="match status" value="1"/>
</dbReference>
<name>A0AA38RD83_9PEZI</name>
<comment type="caution">
    <text evidence="1">The sequence shown here is derived from an EMBL/GenBank/DDBJ whole genome shotgun (WGS) entry which is preliminary data.</text>
</comment>